<evidence type="ECO:0000313" key="2">
    <source>
        <dbReference type="EMBL" id="QNI30538.1"/>
    </source>
</evidence>
<dbReference type="InterPro" id="IPR016181">
    <property type="entry name" value="Acyl_CoA_acyltransferase"/>
</dbReference>
<dbReference type="EMBL" id="CP060394">
    <property type="protein sequence ID" value="QNI30538.1"/>
    <property type="molecule type" value="Genomic_DNA"/>
</dbReference>
<dbReference type="PANTHER" id="PTHR43441">
    <property type="entry name" value="RIBOSOMAL-PROTEIN-SERINE ACETYLTRANSFERASE"/>
    <property type="match status" value="1"/>
</dbReference>
<evidence type="ECO:0000259" key="1">
    <source>
        <dbReference type="PROSITE" id="PS51186"/>
    </source>
</evidence>
<reference evidence="2 3" key="1">
    <citation type="submission" date="2020-08" db="EMBL/GenBank/DDBJ databases">
        <title>Edaphobacter telluris sp. nov. and Acidobacterium dinghuensis sp. nov., two acidobacteria isolated from forest soil.</title>
        <authorList>
            <person name="Fu J."/>
            <person name="Qiu L."/>
        </authorList>
    </citation>
    <scope>NUCLEOTIDE SEQUENCE [LARGE SCALE GENOMIC DNA]</scope>
    <source>
        <strain evidence="2">4Y35</strain>
    </source>
</reference>
<sequence>MPIRTPRLLIRPKEVGDGAVASVAVSETWEDLHKWMRWAEHPAALTAELLEVRNRQSMASFILRESIELIGVEKGTNTAVVWCGLHDIDWQGRQCDTGFWVRKSAQGRGIATEAANAMVRYAFGCLGMRRVGLTHSDGNEISRRIAEKLGFKFEGIQREANILPGGKRADRYCYALLDAGSLPDLHVQW</sequence>
<organism evidence="2 3">
    <name type="scientific">Alloacidobacterium dinghuense</name>
    <dbReference type="NCBI Taxonomy" id="2763107"/>
    <lineage>
        <taxon>Bacteria</taxon>
        <taxon>Pseudomonadati</taxon>
        <taxon>Acidobacteriota</taxon>
        <taxon>Terriglobia</taxon>
        <taxon>Terriglobales</taxon>
        <taxon>Acidobacteriaceae</taxon>
        <taxon>Alloacidobacterium</taxon>
    </lineage>
</organism>
<feature type="domain" description="N-acetyltransferase" evidence="1">
    <location>
        <begin position="22"/>
        <end position="170"/>
    </location>
</feature>
<proteinExistence type="predicted"/>
<gene>
    <name evidence="2" type="ORF">H7849_15465</name>
</gene>
<dbReference type="Pfam" id="PF13302">
    <property type="entry name" value="Acetyltransf_3"/>
    <property type="match status" value="1"/>
</dbReference>
<keyword evidence="2" id="KW-0808">Transferase</keyword>
<dbReference type="Proteomes" id="UP000515312">
    <property type="component" value="Chromosome"/>
</dbReference>
<dbReference type="KEGG" id="adin:H7849_15465"/>
<dbReference type="GO" id="GO:1990189">
    <property type="term" value="F:protein N-terminal-serine acetyltransferase activity"/>
    <property type="evidence" value="ECO:0007669"/>
    <property type="project" value="TreeGrafter"/>
</dbReference>
<dbReference type="Gene3D" id="3.40.630.30">
    <property type="match status" value="1"/>
</dbReference>
<protein>
    <submittedName>
        <fullName evidence="2">GNAT family N-acetyltransferase</fullName>
    </submittedName>
</protein>
<dbReference type="AlphaFoldDB" id="A0A7G8BDB8"/>
<name>A0A7G8BDB8_9BACT</name>
<dbReference type="SUPFAM" id="SSF55729">
    <property type="entry name" value="Acyl-CoA N-acyltransferases (Nat)"/>
    <property type="match status" value="1"/>
</dbReference>
<dbReference type="GO" id="GO:0005737">
    <property type="term" value="C:cytoplasm"/>
    <property type="evidence" value="ECO:0007669"/>
    <property type="project" value="TreeGrafter"/>
</dbReference>
<dbReference type="GO" id="GO:0008999">
    <property type="term" value="F:protein-N-terminal-alanine acetyltransferase activity"/>
    <property type="evidence" value="ECO:0007669"/>
    <property type="project" value="TreeGrafter"/>
</dbReference>
<dbReference type="PROSITE" id="PS51186">
    <property type="entry name" value="GNAT"/>
    <property type="match status" value="1"/>
</dbReference>
<dbReference type="InterPro" id="IPR000182">
    <property type="entry name" value="GNAT_dom"/>
</dbReference>
<evidence type="ECO:0000313" key="3">
    <source>
        <dbReference type="Proteomes" id="UP000515312"/>
    </source>
</evidence>
<dbReference type="RefSeq" id="WP_186740487.1">
    <property type="nucleotide sequence ID" value="NZ_CP060394.1"/>
</dbReference>
<keyword evidence="3" id="KW-1185">Reference proteome</keyword>
<dbReference type="InterPro" id="IPR051908">
    <property type="entry name" value="Ribosomal_N-acetyltransferase"/>
</dbReference>
<accession>A0A7G8BDB8</accession>
<dbReference type="PANTHER" id="PTHR43441:SF3">
    <property type="entry name" value="ACETYLTRANSFERASE"/>
    <property type="match status" value="1"/>
</dbReference>